<dbReference type="PANTHER" id="PTHR37909:SF1">
    <property type="entry name" value="S-ADENOSYL-L-METHIONINE-DEPENDENT METHYLTRANSFERASES SUPERFAMILY PROTEIN"/>
    <property type="match status" value="1"/>
</dbReference>
<name>E1ZPA2_CHLVA</name>
<proteinExistence type="predicted"/>
<dbReference type="RefSeq" id="XP_005844404.1">
    <property type="nucleotide sequence ID" value="XM_005844342.1"/>
</dbReference>
<evidence type="ECO:0000313" key="2">
    <source>
        <dbReference type="Proteomes" id="UP000008141"/>
    </source>
</evidence>
<dbReference type="eggNOG" id="ENOG502SDDC">
    <property type="taxonomic scope" value="Eukaryota"/>
</dbReference>
<dbReference type="STRING" id="554065.E1ZPA2"/>
<sequence length="532" mass="58610">MTRNRKGLSTAQMAKWLKRKKRGVMISIDTFLGAPEMWTASAVSGADPSRSLLLEHGFPSIYKTFLSNMQHEQLTDVVVPLPLPSKLASVVLKRLNVTADLIHVDAAHEYGSVKEDIHAWWPFVRGGGILLGDDWSWTGVQTEDGAYHLKMKGFVAFEFTSPPVHWGAHNHTLRNVPEIASRLRMFLVHNSTAGSSWQSELTLEMSNINCEKMTKDDPAFDFKACIAAARRKPTSRFYNLADISINLGHTTAVDFGLAVHGWPRGASLKAQLQAALAAPPAQSDGPQLLFRALPYLSTIGASQAARLVTWSNDYHEPLGFAGTVMYVLAKDAAELVAQPGIQALVAAKRLTLVLWDEFATYQGWRDFDLLVVQDHAVLSLWGRNVLVLVMDIDEFVMPATSGSTLPKMLAPGGCLSALRPECRLIRRWNIFPHRAVVAGASAPDEPSLWRTAAGPNPLYKYKFSEIDPLYPEYPKALMDPDHVMPVAVHYTSICTGTSAIANASASSKLRSACSTREPCPKHTIWWAGTCRK</sequence>
<protein>
    <recommendedName>
        <fullName evidence="3">Glycosyltransferase family 92 protein</fullName>
    </recommendedName>
</protein>
<organism evidence="2">
    <name type="scientific">Chlorella variabilis</name>
    <name type="common">Green alga</name>
    <dbReference type="NCBI Taxonomy" id="554065"/>
    <lineage>
        <taxon>Eukaryota</taxon>
        <taxon>Viridiplantae</taxon>
        <taxon>Chlorophyta</taxon>
        <taxon>core chlorophytes</taxon>
        <taxon>Trebouxiophyceae</taxon>
        <taxon>Chlorellales</taxon>
        <taxon>Chlorellaceae</taxon>
        <taxon>Chlorella clade</taxon>
        <taxon>Chlorella</taxon>
    </lineage>
</organism>
<reference evidence="1 2" key="1">
    <citation type="journal article" date="2010" name="Plant Cell">
        <title>The Chlorella variabilis NC64A genome reveals adaptation to photosymbiosis, coevolution with viruses, and cryptic sex.</title>
        <authorList>
            <person name="Blanc G."/>
            <person name="Duncan G."/>
            <person name="Agarkova I."/>
            <person name="Borodovsky M."/>
            <person name="Gurnon J."/>
            <person name="Kuo A."/>
            <person name="Lindquist E."/>
            <person name="Lucas S."/>
            <person name="Pangilinan J."/>
            <person name="Polle J."/>
            <person name="Salamov A."/>
            <person name="Terry A."/>
            <person name="Yamada T."/>
            <person name="Dunigan D.D."/>
            <person name="Grigoriev I.V."/>
            <person name="Claverie J.M."/>
            <person name="Van Etten J.L."/>
        </authorList>
    </citation>
    <scope>NUCLEOTIDE SEQUENCE [LARGE SCALE GENOMIC DNA]</scope>
    <source>
        <strain evidence="1 2">NC64A</strain>
    </source>
</reference>
<dbReference type="Gene3D" id="3.40.50.150">
    <property type="entry name" value="Vaccinia Virus protein VP39"/>
    <property type="match status" value="1"/>
</dbReference>
<dbReference type="OrthoDB" id="531635at2759"/>
<dbReference type="GeneID" id="17351694"/>
<dbReference type="PANTHER" id="PTHR37909">
    <property type="entry name" value="S-ADENOSYL-L-METHIONINE-DEPENDENT METHYLTRANSFERASES SUPERFAMILY PROTEIN"/>
    <property type="match status" value="1"/>
</dbReference>
<dbReference type="AlphaFoldDB" id="E1ZPA2"/>
<dbReference type="KEGG" id="cvr:CHLNCDRAFT_58905"/>
<gene>
    <name evidence="1" type="ORF">CHLNCDRAFT_58905</name>
</gene>
<evidence type="ECO:0008006" key="3">
    <source>
        <dbReference type="Google" id="ProtNLM"/>
    </source>
</evidence>
<dbReference type="InParanoid" id="E1ZPA2"/>
<dbReference type="EMBL" id="GL433857">
    <property type="protein sequence ID" value="EFN52302.1"/>
    <property type="molecule type" value="Genomic_DNA"/>
</dbReference>
<accession>E1ZPA2</accession>
<keyword evidence="2" id="KW-1185">Reference proteome</keyword>
<dbReference type="Proteomes" id="UP000008141">
    <property type="component" value="Unassembled WGS sequence"/>
</dbReference>
<evidence type="ECO:0000313" key="1">
    <source>
        <dbReference type="EMBL" id="EFN52302.1"/>
    </source>
</evidence>
<dbReference type="Pfam" id="PF13578">
    <property type="entry name" value="Methyltransf_24"/>
    <property type="match status" value="1"/>
</dbReference>
<dbReference type="InterPro" id="IPR029063">
    <property type="entry name" value="SAM-dependent_MTases_sf"/>
</dbReference>